<keyword evidence="13" id="KW-0239">DNA-directed DNA polymerase</keyword>
<dbReference type="Pfam" id="PF17921">
    <property type="entry name" value="Integrase_H2C2"/>
    <property type="match status" value="1"/>
</dbReference>
<dbReference type="InterPro" id="IPR041588">
    <property type="entry name" value="Integrase_H2C2"/>
</dbReference>
<dbReference type="Gene3D" id="3.30.70.270">
    <property type="match status" value="2"/>
</dbReference>
<dbReference type="PANTHER" id="PTHR37984:SF5">
    <property type="entry name" value="PROTEIN NYNRIN-LIKE"/>
    <property type="match status" value="1"/>
</dbReference>
<dbReference type="GO" id="GO:0008270">
    <property type="term" value="F:zinc ion binding"/>
    <property type="evidence" value="ECO:0007669"/>
    <property type="project" value="UniProtKB-KW"/>
</dbReference>
<evidence type="ECO:0000256" key="15">
    <source>
        <dbReference type="ARBA" id="ARBA00023172"/>
    </source>
</evidence>
<keyword evidence="3 21" id="KW-0808">Transferase</keyword>
<dbReference type="Gene3D" id="4.10.60.10">
    <property type="entry name" value="Zinc finger, CCHC-type"/>
    <property type="match status" value="2"/>
</dbReference>
<proteinExistence type="predicted"/>
<keyword evidence="11" id="KW-0229">DNA integration</keyword>
<evidence type="ECO:0000256" key="8">
    <source>
        <dbReference type="ARBA" id="ARBA00022759"/>
    </source>
</evidence>
<dbReference type="CDD" id="cd00303">
    <property type="entry name" value="retropepsin_like"/>
    <property type="match status" value="1"/>
</dbReference>
<dbReference type="GO" id="GO:0004190">
    <property type="term" value="F:aspartic-type endopeptidase activity"/>
    <property type="evidence" value="ECO:0007669"/>
    <property type="project" value="UniProtKB-KW"/>
</dbReference>
<feature type="domain" description="Integrase catalytic" evidence="20">
    <location>
        <begin position="1071"/>
        <end position="1234"/>
    </location>
</feature>
<feature type="domain" description="CCHC-type" evidence="18">
    <location>
        <begin position="273"/>
        <end position="288"/>
    </location>
</feature>
<dbReference type="PROSITE" id="PS50878">
    <property type="entry name" value="RT_POL"/>
    <property type="match status" value="1"/>
</dbReference>
<dbReference type="Gene3D" id="3.30.420.10">
    <property type="entry name" value="Ribonuclease H-like superfamily/Ribonuclease H"/>
    <property type="match status" value="1"/>
</dbReference>
<protein>
    <recommendedName>
        <fullName evidence="1">RNA-directed DNA polymerase</fullName>
        <ecNumber evidence="1">2.7.7.49</ecNumber>
    </recommendedName>
</protein>
<evidence type="ECO:0000256" key="17">
    <source>
        <dbReference type="SAM" id="MobiDB-lite"/>
    </source>
</evidence>
<dbReference type="CDD" id="cd01647">
    <property type="entry name" value="RT_LTR"/>
    <property type="match status" value="1"/>
</dbReference>
<evidence type="ECO:0000256" key="2">
    <source>
        <dbReference type="ARBA" id="ARBA00022670"/>
    </source>
</evidence>
<evidence type="ECO:0000256" key="14">
    <source>
        <dbReference type="ARBA" id="ARBA00023125"/>
    </source>
</evidence>
<dbReference type="Pfam" id="PF00098">
    <property type="entry name" value="zf-CCHC"/>
    <property type="match status" value="1"/>
</dbReference>
<dbReference type="Pfam" id="PF17917">
    <property type="entry name" value="RT_RNaseH"/>
    <property type="match status" value="1"/>
</dbReference>
<evidence type="ECO:0000256" key="16">
    <source>
        <dbReference type="PROSITE-ProRule" id="PRU00047"/>
    </source>
</evidence>
<dbReference type="PROSITE" id="PS50994">
    <property type="entry name" value="INTEGRASE"/>
    <property type="match status" value="1"/>
</dbReference>
<dbReference type="InterPro" id="IPR043502">
    <property type="entry name" value="DNA/RNA_pol_sf"/>
</dbReference>
<dbReference type="SUPFAM" id="SSF50630">
    <property type="entry name" value="Acid proteases"/>
    <property type="match status" value="1"/>
</dbReference>
<dbReference type="InterPro" id="IPR036397">
    <property type="entry name" value="RNaseH_sf"/>
</dbReference>
<dbReference type="InterPro" id="IPR000477">
    <property type="entry name" value="RT_dom"/>
</dbReference>
<dbReference type="InterPro" id="IPR043128">
    <property type="entry name" value="Rev_trsase/Diguanyl_cyclase"/>
</dbReference>
<dbReference type="GO" id="GO:0015074">
    <property type="term" value="P:DNA integration"/>
    <property type="evidence" value="ECO:0007669"/>
    <property type="project" value="UniProtKB-KW"/>
</dbReference>
<dbReference type="Pfam" id="PF08284">
    <property type="entry name" value="RVP_2"/>
    <property type="match status" value="1"/>
</dbReference>
<evidence type="ECO:0000256" key="1">
    <source>
        <dbReference type="ARBA" id="ARBA00012493"/>
    </source>
</evidence>
<evidence type="ECO:0000259" key="19">
    <source>
        <dbReference type="PROSITE" id="PS50878"/>
    </source>
</evidence>
<evidence type="ECO:0000313" key="21">
    <source>
        <dbReference type="EMBL" id="RHN59921.1"/>
    </source>
</evidence>
<accession>A0A396I557</accession>
<dbReference type="Gene3D" id="2.40.70.10">
    <property type="entry name" value="Acid Proteases"/>
    <property type="match status" value="1"/>
</dbReference>
<keyword evidence="2" id="KW-0645">Protease</keyword>
<evidence type="ECO:0000256" key="11">
    <source>
        <dbReference type="ARBA" id="ARBA00022908"/>
    </source>
</evidence>
<dbReference type="SUPFAM" id="SSF53098">
    <property type="entry name" value="Ribonuclease H-like"/>
    <property type="match status" value="1"/>
</dbReference>
<dbReference type="InterPro" id="IPR056924">
    <property type="entry name" value="SH3_Tf2-1"/>
</dbReference>
<reference evidence="22" key="1">
    <citation type="journal article" date="2018" name="Nat. Plants">
        <title>Whole-genome landscape of Medicago truncatula symbiotic genes.</title>
        <authorList>
            <person name="Pecrix Y."/>
            <person name="Staton S.E."/>
            <person name="Sallet E."/>
            <person name="Lelandais-Briere C."/>
            <person name="Moreau S."/>
            <person name="Carrere S."/>
            <person name="Blein T."/>
            <person name="Jardinaud M.F."/>
            <person name="Latrasse D."/>
            <person name="Zouine M."/>
            <person name="Zahm M."/>
            <person name="Kreplak J."/>
            <person name="Mayjonade B."/>
            <person name="Satge C."/>
            <person name="Perez M."/>
            <person name="Cauet S."/>
            <person name="Marande W."/>
            <person name="Chantry-Darmon C."/>
            <person name="Lopez-Roques C."/>
            <person name="Bouchez O."/>
            <person name="Berard A."/>
            <person name="Debelle F."/>
            <person name="Munos S."/>
            <person name="Bendahmane A."/>
            <person name="Berges H."/>
            <person name="Niebel A."/>
            <person name="Buitink J."/>
            <person name="Frugier F."/>
            <person name="Benhamed M."/>
            <person name="Crespi M."/>
            <person name="Gouzy J."/>
            <person name="Gamas P."/>
        </authorList>
    </citation>
    <scope>NUCLEOTIDE SEQUENCE [LARGE SCALE GENOMIC DNA]</scope>
    <source>
        <strain evidence="22">cv. Jemalong A17</strain>
    </source>
</reference>
<dbReference type="Gene3D" id="1.10.340.70">
    <property type="match status" value="1"/>
</dbReference>
<keyword evidence="9 21" id="KW-0378">Hydrolase</keyword>
<dbReference type="Gene3D" id="3.10.10.10">
    <property type="entry name" value="HIV Type 1 Reverse Transcriptase, subunit A, domain 1"/>
    <property type="match status" value="1"/>
</dbReference>
<dbReference type="GO" id="GO:0006310">
    <property type="term" value="P:DNA recombination"/>
    <property type="evidence" value="ECO:0007669"/>
    <property type="project" value="UniProtKB-KW"/>
</dbReference>
<organism evidence="21 22">
    <name type="scientific">Medicago truncatula</name>
    <name type="common">Barrel medic</name>
    <name type="synonym">Medicago tribuloides</name>
    <dbReference type="NCBI Taxonomy" id="3880"/>
    <lineage>
        <taxon>Eukaryota</taxon>
        <taxon>Viridiplantae</taxon>
        <taxon>Streptophyta</taxon>
        <taxon>Embryophyta</taxon>
        <taxon>Tracheophyta</taxon>
        <taxon>Spermatophyta</taxon>
        <taxon>Magnoliopsida</taxon>
        <taxon>eudicotyledons</taxon>
        <taxon>Gunneridae</taxon>
        <taxon>Pentapetalae</taxon>
        <taxon>rosids</taxon>
        <taxon>fabids</taxon>
        <taxon>Fabales</taxon>
        <taxon>Fabaceae</taxon>
        <taxon>Papilionoideae</taxon>
        <taxon>50 kb inversion clade</taxon>
        <taxon>NPAAA clade</taxon>
        <taxon>Hologalegina</taxon>
        <taxon>IRL clade</taxon>
        <taxon>Trifolieae</taxon>
        <taxon>Medicago</taxon>
    </lineage>
</organism>
<dbReference type="Pfam" id="PF00078">
    <property type="entry name" value="RVT_1"/>
    <property type="match status" value="1"/>
</dbReference>
<dbReference type="Gene3D" id="3.10.20.370">
    <property type="match status" value="1"/>
</dbReference>
<dbReference type="GO" id="GO:0006508">
    <property type="term" value="P:proteolysis"/>
    <property type="evidence" value="ECO:0007669"/>
    <property type="project" value="UniProtKB-KW"/>
</dbReference>
<feature type="domain" description="CCHC-type" evidence="18">
    <location>
        <begin position="233"/>
        <end position="248"/>
    </location>
</feature>
<evidence type="ECO:0000259" key="20">
    <source>
        <dbReference type="PROSITE" id="PS50994"/>
    </source>
</evidence>
<keyword evidence="10" id="KW-0460">Magnesium</keyword>
<name>A0A396I557_MEDTR</name>
<feature type="domain" description="CCHC-type" evidence="18">
    <location>
        <begin position="252"/>
        <end position="268"/>
    </location>
</feature>
<keyword evidence="5" id="KW-0540">Nuclease</keyword>
<gene>
    <name evidence="21" type="ORF">MtrunA17_Chr4g0019441</name>
</gene>
<evidence type="ECO:0000256" key="9">
    <source>
        <dbReference type="ARBA" id="ARBA00022801"/>
    </source>
</evidence>
<dbReference type="SUPFAM" id="SSF57756">
    <property type="entry name" value="Retrovirus zinc finger-like domains"/>
    <property type="match status" value="1"/>
</dbReference>
<evidence type="ECO:0000256" key="7">
    <source>
        <dbReference type="ARBA" id="ARBA00022750"/>
    </source>
</evidence>
<evidence type="ECO:0000256" key="4">
    <source>
        <dbReference type="ARBA" id="ARBA00022695"/>
    </source>
</evidence>
<dbReference type="InterPro" id="IPR036875">
    <property type="entry name" value="Znf_CCHC_sf"/>
</dbReference>
<keyword evidence="15" id="KW-0233">DNA recombination</keyword>
<dbReference type="InterPro" id="IPR050951">
    <property type="entry name" value="Retrovirus_Pol_polyprotein"/>
</dbReference>
<dbReference type="GO" id="GO:0004519">
    <property type="term" value="F:endonuclease activity"/>
    <property type="evidence" value="ECO:0007669"/>
    <property type="project" value="UniProtKB-KW"/>
</dbReference>
<dbReference type="InterPro" id="IPR041373">
    <property type="entry name" value="RT_RNaseH"/>
</dbReference>
<sequence>MARRNDAALAAALQAVAQAVGQQPNLNAETRMLETFMKKNPPTFKGRYDPDGAQTWLKEIERIFRVMQCTEDQKVQFGTHQLAEEADDWREFLRRYFPEDVRGKKEIEFLELKQGNMFVTEYAAKFVELAKFYPHYTAENAEFSKCIKFENGLRPDIKRAIGYQQLRVFPDLVNSCRIYEEDTRAHYKVVNERKTKGQQSRPKPYSAPADKGKQRMVDNRRPKKKDGPSEIVCFNCGRKDHKSNVCPEEIKKCVRCGKRGHIVADCKRKDIVCFNCNEEGHISSQCTQPKRAPTTGRVFALTGTQTEDEDRLIRGTCYINNTPLVAIIDTGATHCFIDFDCVSALGLDLSDMNGEMVVETPAKGSVTTSLVCLRCPLSMFGREFEMDLVCLPLSGMDVILGMNWLEYNHVHINCFSKSVYFSSAEEESGAEFLSTKQLKQMERDGILMFSLMASLSIENQAVIDKLRVVCDFPEVFPDEIPDVPPKREVEFSIDLVPGTKPVSMAPYRMSASELSKLKKQLEDLLEKKFVRPNVSPWGAPVLLVKKKDGSMRLCIDYRQLNKVTIKNRYPLPRIDDLMDQLVGARVFSKIDLRSGYHQIKVKDEDMQKTAFRTRYGHYEYKVMPFGVTNAPGVFMEYMNRIFHAFLDRFVVVFIDDILIYSKTEEEHDEHLKIILQVLKEKKLYAKLSKCEFWLKEVSFLGHVISGDGIAVDPSKVEAVSQWETPKSVTEIRSFLGLAGYYRRFIEGFSKLALPLTQLTCKGKAFVWDVHCENSFSELKKRLTTAPVLILPKSDEPFVVYCDASKLGLGGVLMQEGKVVAYASRQLRIHEKNYPTHDLELAAAVFVLKIWRHYLYGSRFEVFSDHKSLKYLFDQKELNMRQRRWLELLKDYDFGLNYHPGKANVVADALSRKTLHMSAMMVREFELLEQFRDMSLVCEWLPQSVKLGMLKIDSEFLKSIKEAQRVDVKFVDLLVARDQTEDSDFKIDDQGVLRFRGRICIPDNEEIKKMILEESHRSSLSIHPGATKMYHDLKKIFWWSGLKRDVAKFVYSCLVCQKSKIEHQKPAGMMVSLDVPEWKWDSISMDFVMSLPNTPRGNDAIWVIVDRLTKSAHFLPINISFPVAQLAEIYIKEIVRLHGVPSSIVSDRDPRFTSRFWKSLQEALGSKLRLSSAYHPQTDGQSERTIQSLEDLLRVCVLEQGGTWDSHLPLIEFTYNNSYHSSIGMTPFEALYGRRCRTPLCWFESGERVVLGPEIVQQTTEKVKMIQEKMKASQSRQKSYHDKRRKDLEFQEGDHVFLRVTPMTGVERALKSKKLTPKFIDPYQISERVGTVAYRVGLPPHLSNLHDIFHVSQLRKYVPDPSHVIQSDDVQVRDNLTVETLPVRIDDRKVKTLRGKEIPLVRVVWSGATGESLMWELESKMLESYPELFA</sequence>
<dbReference type="Proteomes" id="UP000265566">
    <property type="component" value="Chromosome 4"/>
</dbReference>
<dbReference type="GO" id="GO:0003677">
    <property type="term" value="F:DNA binding"/>
    <property type="evidence" value="ECO:0007669"/>
    <property type="project" value="UniProtKB-KW"/>
</dbReference>
<evidence type="ECO:0000256" key="12">
    <source>
        <dbReference type="ARBA" id="ARBA00022918"/>
    </source>
</evidence>
<keyword evidence="16" id="KW-0862">Zinc</keyword>
<dbReference type="GO" id="GO:0003887">
    <property type="term" value="F:DNA-directed DNA polymerase activity"/>
    <property type="evidence" value="ECO:0007669"/>
    <property type="project" value="UniProtKB-KW"/>
</dbReference>
<dbReference type="EC" id="2.7.7.49" evidence="1"/>
<dbReference type="InterPro" id="IPR021109">
    <property type="entry name" value="Peptidase_aspartic_dom_sf"/>
</dbReference>
<evidence type="ECO:0000256" key="6">
    <source>
        <dbReference type="ARBA" id="ARBA00022723"/>
    </source>
</evidence>
<keyword evidence="7" id="KW-0064">Aspartyl protease</keyword>
<keyword evidence="4 21" id="KW-0548">Nucleotidyltransferase</keyword>
<evidence type="ECO:0000256" key="3">
    <source>
        <dbReference type="ARBA" id="ARBA00022679"/>
    </source>
</evidence>
<evidence type="ECO:0000256" key="10">
    <source>
        <dbReference type="ARBA" id="ARBA00022842"/>
    </source>
</evidence>
<dbReference type="InterPro" id="IPR005162">
    <property type="entry name" value="Retrotrans_gag_dom"/>
</dbReference>
<dbReference type="CDD" id="cd09274">
    <property type="entry name" value="RNase_HI_RT_Ty3"/>
    <property type="match status" value="1"/>
</dbReference>
<dbReference type="FunFam" id="3.10.20.370:FF:000001">
    <property type="entry name" value="Retrovirus-related Pol polyprotein from transposon 17.6-like protein"/>
    <property type="match status" value="1"/>
</dbReference>
<keyword evidence="6" id="KW-0479">Metal-binding</keyword>
<feature type="compositionally biased region" description="Basic and acidic residues" evidence="17">
    <location>
        <begin position="210"/>
        <end position="227"/>
    </location>
</feature>
<dbReference type="FunFam" id="3.30.70.270:FF:000026">
    <property type="entry name" value="Transposon Ty3-G Gag-Pol polyprotein"/>
    <property type="match status" value="1"/>
</dbReference>
<feature type="region of interest" description="Disordered" evidence="17">
    <location>
        <begin position="190"/>
        <end position="227"/>
    </location>
</feature>
<dbReference type="GO" id="GO:0003964">
    <property type="term" value="F:RNA-directed DNA polymerase activity"/>
    <property type="evidence" value="ECO:0007669"/>
    <property type="project" value="UniProtKB-KW"/>
</dbReference>
<feature type="domain" description="Reverse transcriptase" evidence="19">
    <location>
        <begin position="525"/>
        <end position="704"/>
    </location>
</feature>
<dbReference type="InterPro" id="IPR012337">
    <property type="entry name" value="RNaseH-like_sf"/>
</dbReference>
<dbReference type="SUPFAM" id="SSF56672">
    <property type="entry name" value="DNA/RNA polymerases"/>
    <property type="match status" value="1"/>
</dbReference>
<dbReference type="Gramene" id="rna22091">
    <property type="protein sequence ID" value="RHN59921.1"/>
    <property type="gene ID" value="gene22091"/>
</dbReference>
<comment type="caution">
    <text evidence="21">The sequence shown here is derived from an EMBL/GenBank/DDBJ whole genome shotgun (WGS) entry which is preliminary data.</text>
</comment>
<keyword evidence="16" id="KW-0863">Zinc-finger</keyword>
<dbReference type="Pfam" id="PF03732">
    <property type="entry name" value="Retrotrans_gag"/>
    <property type="match status" value="1"/>
</dbReference>
<dbReference type="SMART" id="SM00343">
    <property type="entry name" value="ZnF_C2HC"/>
    <property type="match status" value="3"/>
</dbReference>
<dbReference type="EMBL" id="PSQE01000004">
    <property type="protein sequence ID" value="RHN59921.1"/>
    <property type="molecule type" value="Genomic_DNA"/>
</dbReference>
<keyword evidence="14" id="KW-0238">DNA-binding</keyword>
<evidence type="ECO:0000259" key="18">
    <source>
        <dbReference type="PROSITE" id="PS50158"/>
    </source>
</evidence>
<evidence type="ECO:0000256" key="13">
    <source>
        <dbReference type="ARBA" id="ARBA00022932"/>
    </source>
</evidence>
<evidence type="ECO:0000256" key="5">
    <source>
        <dbReference type="ARBA" id="ARBA00022722"/>
    </source>
</evidence>
<dbReference type="Pfam" id="PF24626">
    <property type="entry name" value="SH3_Tf2-1"/>
    <property type="match status" value="1"/>
</dbReference>
<keyword evidence="12" id="KW-0695">RNA-directed DNA polymerase</keyword>
<dbReference type="InterPro" id="IPR001878">
    <property type="entry name" value="Znf_CCHC"/>
</dbReference>
<dbReference type="PROSITE" id="PS50158">
    <property type="entry name" value="ZF_CCHC"/>
    <property type="match status" value="3"/>
</dbReference>
<evidence type="ECO:0000313" key="22">
    <source>
        <dbReference type="Proteomes" id="UP000265566"/>
    </source>
</evidence>
<dbReference type="InterPro" id="IPR001584">
    <property type="entry name" value="Integrase_cat-core"/>
</dbReference>
<dbReference type="PANTHER" id="PTHR37984">
    <property type="entry name" value="PROTEIN CBG26694"/>
    <property type="match status" value="1"/>
</dbReference>
<keyword evidence="8" id="KW-0255">Endonuclease</keyword>